<feature type="repeat" description="TPR" evidence="3">
    <location>
        <begin position="469"/>
        <end position="502"/>
    </location>
</feature>
<evidence type="ECO:0000256" key="4">
    <source>
        <dbReference type="SAM" id="SignalP"/>
    </source>
</evidence>
<name>A0A2C9ZU45_9BACT</name>
<evidence type="ECO:0000313" key="6">
    <source>
        <dbReference type="EMBL" id="OUJ70462.1"/>
    </source>
</evidence>
<evidence type="ECO:0000256" key="1">
    <source>
        <dbReference type="ARBA" id="ARBA00004370"/>
    </source>
</evidence>
<dbReference type="Pfam" id="PF00144">
    <property type="entry name" value="Beta-lactamase"/>
    <property type="match status" value="1"/>
</dbReference>
<keyword evidence="2" id="KW-0472">Membrane</keyword>
<feature type="chain" id="PRO_5012383919" description="Beta-lactamase-related domain-containing protein" evidence="4">
    <location>
        <begin position="23"/>
        <end position="517"/>
    </location>
</feature>
<comment type="subcellular location">
    <subcellularLocation>
        <location evidence="1">Membrane</location>
    </subcellularLocation>
</comment>
<comment type="caution">
    <text evidence="6">The sequence shown here is derived from an EMBL/GenBank/DDBJ whole genome shotgun (WGS) entry which is preliminary data.</text>
</comment>
<reference evidence="6 7" key="1">
    <citation type="submission" date="2017-01" db="EMBL/GenBank/DDBJ databases">
        <title>A new Hymenobacter.</title>
        <authorList>
            <person name="Liang Y."/>
            <person name="Feng F."/>
        </authorList>
    </citation>
    <scope>NUCLEOTIDE SEQUENCE [LARGE SCALE GENOMIC DNA]</scope>
    <source>
        <strain evidence="6">MIMBbqt21</strain>
    </source>
</reference>
<dbReference type="PANTHER" id="PTHR46825">
    <property type="entry name" value="D-ALANYL-D-ALANINE-CARBOXYPEPTIDASE/ENDOPEPTIDASE AMPH"/>
    <property type="match status" value="1"/>
</dbReference>
<dbReference type="InterPro" id="IPR001466">
    <property type="entry name" value="Beta-lactam-related"/>
</dbReference>
<dbReference type="InterPro" id="IPR050491">
    <property type="entry name" value="AmpC-like"/>
</dbReference>
<feature type="domain" description="Beta-lactamase-related" evidence="5">
    <location>
        <begin position="30"/>
        <end position="381"/>
    </location>
</feature>
<dbReference type="EMBL" id="MTSE01000022">
    <property type="protein sequence ID" value="OUJ70462.1"/>
    <property type="molecule type" value="Genomic_DNA"/>
</dbReference>
<keyword evidence="3" id="KW-0802">TPR repeat</keyword>
<dbReference type="Proteomes" id="UP000194873">
    <property type="component" value="Unassembled WGS sequence"/>
</dbReference>
<proteinExistence type="predicted"/>
<protein>
    <recommendedName>
        <fullName evidence="5">Beta-lactamase-related domain-containing protein</fullName>
    </recommendedName>
</protein>
<dbReference type="InterPro" id="IPR012338">
    <property type="entry name" value="Beta-lactam/transpept-like"/>
</dbReference>
<dbReference type="Gene3D" id="3.40.710.10">
    <property type="entry name" value="DD-peptidase/beta-lactamase superfamily"/>
    <property type="match status" value="1"/>
</dbReference>
<dbReference type="SUPFAM" id="SSF48452">
    <property type="entry name" value="TPR-like"/>
    <property type="match status" value="1"/>
</dbReference>
<gene>
    <name evidence="6" type="ORF">BXP70_24185</name>
</gene>
<dbReference type="SUPFAM" id="SSF56601">
    <property type="entry name" value="beta-lactamase/transpeptidase-like"/>
    <property type="match status" value="1"/>
</dbReference>
<accession>A0A2C9ZU45</accession>
<dbReference type="InterPro" id="IPR011990">
    <property type="entry name" value="TPR-like_helical_dom_sf"/>
</dbReference>
<dbReference type="PROSITE" id="PS50005">
    <property type="entry name" value="TPR"/>
    <property type="match status" value="1"/>
</dbReference>
<dbReference type="RefSeq" id="WP_086596691.1">
    <property type="nucleotide sequence ID" value="NZ_MTSE01000022.1"/>
</dbReference>
<sequence>MTKYYLLALLLGGWLLPRSAHAQSSRHARLDSLFQQLARAGRFNGGVLVAEQGRIVYQGAFGYANLPARTPTTLTSRFQLASIAKTFTSTAVLQLLEQGKLQLNAPLVRYLPNFPFPAITLRHLLAHTSGLPDLELYEPLVRRHPGRLVTNADIIPALRAWQPRLAFAPGTKWQYCNTNYILLALLVEQVSQQSFGDYLQRHIFRPAHMRDTYLRLAGSPADARLVTNHLLPTMYSAVPEPVETIQLQDSVRLWHLRFESSGLTGLYGPGQVVSTLHDMLRFDQALTAGKLLRPRTVALAATPARLNDSTQVAGWNTVDFGGPTSYGLGWVLRPDPVGGDIVGHDGYNRGIATMFYRNVSKQQTVIMYDNTEGAQFREKVAAVVGLLNQQPIRPLAYKKSGARGYGQALLEHGPGQALVALNTMRADTAHFYLAEDELNSLGYALLVNGHLPQALEVFHLNTVLFPTSFNVYDSYGDAFRYANRRAEAIVMYQRALALNPNSEGTKHSLRLLQAPAR</sequence>
<keyword evidence="4" id="KW-0732">Signal</keyword>
<dbReference type="InterPro" id="IPR019734">
    <property type="entry name" value="TPR_rpt"/>
</dbReference>
<dbReference type="OrthoDB" id="9793489at2"/>
<dbReference type="PANTHER" id="PTHR46825:SF11">
    <property type="entry name" value="PENICILLIN-BINDING PROTEIN 4"/>
    <property type="match status" value="1"/>
</dbReference>
<evidence type="ECO:0000313" key="7">
    <source>
        <dbReference type="Proteomes" id="UP000194873"/>
    </source>
</evidence>
<dbReference type="AlphaFoldDB" id="A0A2C9ZU45"/>
<organism evidence="6 7">
    <name type="scientific">Hymenobacter crusticola</name>
    <dbReference type="NCBI Taxonomy" id="1770526"/>
    <lineage>
        <taxon>Bacteria</taxon>
        <taxon>Pseudomonadati</taxon>
        <taxon>Bacteroidota</taxon>
        <taxon>Cytophagia</taxon>
        <taxon>Cytophagales</taxon>
        <taxon>Hymenobacteraceae</taxon>
        <taxon>Hymenobacter</taxon>
    </lineage>
</organism>
<evidence type="ECO:0000256" key="2">
    <source>
        <dbReference type="ARBA" id="ARBA00023136"/>
    </source>
</evidence>
<feature type="signal peptide" evidence="4">
    <location>
        <begin position="1"/>
        <end position="22"/>
    </location>
</feature>
<evidence type="ECO:0000259" key="5">
    <source>
        <dbReference type="Pfam" id="PF00144"/>
    </source>
</evidence>
<dbReference type="GO" id="GO:0016020">
    <property type="term" value="C:membrane"/>
    <property type="evidence" value="ECO:0007669"/>
    <property type="project" value="UniProtKB-SubCell"/>
</dbReference>
<keyword evidence="7" id="KW-1185">Reference proteome</keyword>
<evidence type="ECO:0000256" key="3">
    <source>
        <dbReference type="PROSITE-ProRule" id="PRU00339"/>
    </source>
</evidence>
<dbReference type="Gene3D" id="1.25.40.10">
    <property type="entry name" value="Tetratricopeptide repeat domain"/>
    <property type="match status" value="1"/>
</dbReference>